<proteinExistence type="predicted"/>
<keyword evidence="3" id="KW-1185">Reference proteome</keyword>
<feature type="non-terminal residue" evidence="2">
    <location>
        <position position="1"/>
    </location>
</feature>
<organism evidence="2 3">
    <name type="scientific">Goodea atripinnis</name>
    <dbReference type="NCBI Taxonomy" id="208336"/>
    <lineage>
        <taxon>Eukaryota</taxon>
        <taxon>Metazoa</taxon>
        <taxon>Chordata</taxon>
        <taxon>Craniata</taxon>
        <taxon>Vertebrata</taxon>
        <taxon>Euteleostomi</taxon>
        <taxon>Actinopterygii</taxon>
        <taxon>Neopterygii</taxon>
        <taxon>Teleostei</taxon>
        <taxon>Neoteleostei</taxon>
        <taxon>Acanthomorphata</taxon>
        <taxon>Ovalentaria</taxon>
        <taxon>Atherinomorphae</taxon>
        <taxon>Cyprinodontiformes</taxon>
        <taxon>Goodeidae</taxon>
        <taxon>Goodea</taxon>
    </lineage>
</organism>
<feature type="domain" description="Tetratricopeptide repeat protein 21A/21B fifth ARM repeats" evidence="1">
    <location>
        <begin position="1"/>
        <end position="31"/>
    </location>
</feature>
<dbReference type="PANTHER" id="PTHR14699">
    <property type="entry name" value="STI2 PROTEIN-RELATED"/>
    <property type="match status" value="1"/>
</dbReference>
<comment type="caution">
    <text evidence="2">The sequence shown here is derived from an EMBL/GenBank/DDBJ whole genome shotgun (WGS) entry which is preliminary data.</text>
</comment>
<accession>A0ABV0PDI3</accession>
<protein>
    <submittedName>
        <fullName evidence="2">Tetratricopeptide repeat protein 21B</fullName>
    </submittedName>
</protein>
<dbReference type="PANTHER" id="PTHR14699:SF1">
    <property type="entry name" value="TETRATRICOPEPTIDE REPEAT PROTEIN 21B"/>
    <property type="match status" value="1"/>
</dbReference>
<evidence type="ECO:0000313" key="2">
    <source>
        <dbReference type="EMBL" id="MEQ2181510.1"/>
    </source>
</evidence>
<sequence length="57" mass="6289">EPNDALRHFNKARKDNDWGQNAVYNMIEILLNPDNDTIGGEVFENLDGEIGTKGGTA</sequence>
<dbReference type="Proteomes" id="UP001476798">
    <property type="component" value="Unassembled WGS sequence"/>
</dbReference>
<evidence type="ECO:0000313" key="3">
    <source>
        <dbReference type="Proteomes" id="UP001476798"/>
    </source>
</evidence>
<gene>
    <name evidence="2" type="primary">TTC21B</name>
    <name evidence="2" type="ORF">GOODEAATRI_012340</name>
</gene>
<dbReference type="EMBL" id="JAHRIO010070753">
    <property type="protein sequence ID" value="MEQ2181510.1"/>
    <property type="molecule type" value="Genomic_DNA"/>
</dbReference>
<dbReference type="InterPro" id="IPR040364">
    <property type="entry name" value="TTC21A/TTC21B"/>
</dbReference>
<name>A0ABV0PDI3_9TELE</name>
<evidence type="ECO:0000259" key="1">
    <source>
        <dbReference type="Pfam" id="PF25064"/>
    </source>
</evidence>
<dbReference type="InterPro" id="IPR056835">
    <property type="entry name" value="ARM_TT21_5th"/>
</dbReference>
<dbReference type="Pfam" id="PF25064">
    <property type="entry name" value="ARM_TT21_5th"/>
    <property type="match status" value="1"/>
</dbReference>
<reference evidence="2 3" key="1">
    <citation type="submission" date="2021-06" db="EMBL/GenBank/DDBJ databases">
        <authorList>
            <person name="Palmer J.M."/>
        </authorList>
    </citation>
    <scope>NUCLEOTIDE SEQUENCE [LARGE SCALE GENOMIC DNA]</scope>
    <source>
        <strain evidence="2 3">GA_2019</strain>
        <tissue evidence="2">Muscle</tissue>
    </source>
</reference>